<evidence type="ECO:0008006" key="4">
    <source>
        <dbReference type="Google" id="ProtNLM"/>
    </source>
</evidence>
<reference evidence="2" key="1">
    <citation type="submission" date="2017-05" db="EMBL/GenBank/DDBJ databases">
        <authorList>
            <person name="Varghese N."/>
            <person name="Submissions S."/>
        </authorList>
    </citation>
    <scope>NUCLEOTIDE SEQUENCE</scope>
    <source>
        <strain evidence="2">DSM 18763</strain>
    </source>
</reference>
<evidence type="ECO:0000256" key="1">
    <source>
        <dbReference type="SAM" id="Coils"/>
    </source>
</evidence>
<organism evidence="2 3">
    <name type="scientific">Venenivibrio stagnispumantis</name>
    <dbReference type="NCBI Taxonomy" id="407998"/>
    <lineage>
        <taxon>Bacteria</taxon>
        <taxon>Pseudomonadati</taxon>
        <taxon>Aquificota</taxon>
        <taxon>Aquificia</taxon>
        <taxon>Aquificales</taxon>
        <taxon>Hydrogenothermaceae</taxon>
        <taxon>Venenivibrio</taxon>
    </lineage>
</organism>
<dbReference type="Proteomes" id="UP001157947">
    <property type="component" value="Unassembled WGS sequence"/>
</dbReference>
<dbReference type="Gene3D" id="1.10.220.30">
    <property type="match status" value="1"/>
</dbReference>
<evidence type="ECO:0000313" key="2">
    <source>
        <dbReference type="EMBL" id="SMP00389.1"/>
    </source>
</evidence>
<protein>
    <recommendedName>
        <fullName evidence="4">Magnesium transporter MgtE intracellular domain-containing protein</fullName>
    </recommendedName>
</protein>
<keyword evidence="1" id="KW-0175">Coiled coil</keyword>
<accession>A0AA45WIE4</accession>
<evidence type="ECO:0000313" key="3">
    <source>
        <dbReference type="Proteomes" id="UP001157947"/>
    </source>
</evidence>
<feature type="coiled-coil region" evidence="1">
    <location>
        <begin position="15"/>
        <end position="80"/>
    </location>
</feature>
<dbReference type="EMBL" id="FXTX01000001">
    <property type="protein sequence ID" value="SMP00389.1"/>
    <property type="molecule type" value="Genomic_DNA"/>
</dbReference>
<keyword evidence="3" id="KW-1185">Reference proteome</keyword>
<sequence length="147" mass="17161">MLMRFLIISLLICNITFAQIEEKETKKELKRIEEARESLRKEIEKNQALLEQIKKEKEALEALKTQIENEKKAMQQERYKNLAKIFEKMDPELAGQKLSKIDDPKIAAYIIYNMNEKKAGAVLQNTDPQMVNKIVKALTEIKNENKP</sequence>
<proteinExistence type="predicted"/>
<gene>
    <name evidence="2" type="ORF">SAMN06264868_10191</name>
</gene>
<comment type="caution">
    <text evidence="2">The sequence shown here is derived from an EMBL/GenBank/DDBJ whole genome shotgun (WGS) entry which is preliminary data.</text>
</comment>
<name>A0AA45WIE4_9AQUI</name>
<dbReference type="AlphaFoldDB" id="A0AA45WIE4"/>